<dbReference type="EMBL" id="KN714795">
    <property type="protein sequence ID" value="KUI62004.1"/>
    <property type="molecule type" value="Genomic_DNA"/>
</dbReference>
<dbReference type="AlphaFoldDB" id="A0A194VDN5"/>
<evidence type="ECO:0000256" key="1">
    <source>
        <dbReference type="SAM" id="MobiDB-lite"/>
    </source>
</evidence>
<name>A0A194VDN5_CYTMA</name>
<feature type="region of interest" description="Disordered" evidence="1">
    <location>
        <begin position="1"/>
        <end position="94"/>
    </location>
</feature>
<accession>A0A194VDN5</accession>
<proteinExistence type="predicted"/>
<evidence type="ECO:0000313" key="3">
    <source>
        <dbReference type="Proteomes" id="UP000078576"/>
    </source>
</evidence>
<feature type="compositionally biased region" description="Low complexity" evidence="1">
    <location>
        <begin position="312"/>
        <end position="322"/>
    </location>
</feature>
<reference evidence="3" key="1">
    <citation type="submission" date="2014-12" db="EMBL/GenBank/DDBJ databases">
        <title>Genome Sequence of Valsa Canker Pathogens Uncovers a Specific Adaption of Colonization on Woody Bark.</title>
        <authorList>
            <person name="Yin Z."/>
            <person name="Liu H."/>
            <person name="Gao X."/>
            <person name="Li Z."/>
            <person name="Song N."/>
            <person name="Ke X."/>
            <person name="Dai Q."/>
            <person name="Wu Y."/>
            <person name="Sun Y."/>
            <person name="Xu J.-R."/>
            <person name="Kang Z.K."/>
            <person name="Wang L."/>
            <person name="Huang L."/>
        </authorList>
    </citation>
    <scope>NUCLEOTIDE SEQUENCE [LARGE SCALE GENOMIC DNA]</scope>
    <source>
        <strain evidence="3">SXYL134</strain>
    </source>
</reference>
<dbReference type="Proteomes" id="UP000078576">
    <property type="component" value="Unassembled WGS sequence"/>
</dbReference>
<dbReference type="OrthoDB" id="4588713at2759"/>
<feature type="region of interest" description="Disordered" evidence="1">
    <location>
        <begin position="307"/>
        <end position="327"/>
    </location>
</feature>
<evidence type="ECO:0000313" key="2">
    <source>
        <dbReference type="EMBL" id="KUI62004.1"/>
    </source>
</evidence>
<feature type="compositionally biased region" description="Polar residues" evidence="1">
    <location>
        <begin position="73"/>
        <end position="91"/>
    </location>
</feature>
<feature type="region of interest" description="Disordered" evidence="1">
    <location>
        <begin position="239"/>
        <end position="261"/>
    </location>
</feature>
<feature type="region of interest" description="Disordered" evidence="1">
    <location>
        <begin position="186"/>
        <end position="218"/>
    </location>
</feature>
<sequence>MTPSTSSSSTGPSQGQSTQLYTTAGTVYNPNAAIPLQPPTRKGRVSRWPPPSQAEFALFNKSIPSGYSHRRSPPTTASSLKHYSPLQQNSDRAVEPSTARTCMERSISDSSSVSFAASNPLGSMTGLDENNDQFSNMGLQYVTKEKDDLARLNNLGVKALTSLASYPNLHQQLAQRALDKARQTVKANETSRAMSPTSSRQGIQRQQEGSGALPSTMNLGRDYADTYGRIPRIDHTVGSTRSTVLSSGPGAPRPLTAGPPGQRQYKVATLEGAFRALQSNVRRPSSAIDEAHFDINPSALVNLGRPTTANMSSQPHTQSSSSFGRPPQYNAFATVHPSDPARRPGRTRDTLPVDPLRLYFPRGFPSDYHFDPEIIDPFPPNGADLELQEGRYLPTPEELRQRDARSKIAFYSSTEQLLKTFDERITDARKKLQDIELGVDEKRKRAASRQTDITNILNSSKLGKPNYEFTTDFVNELPTHEAATPIIGMAFSTLLNYWDNGRLKGIPTGFVRMEDYELWLREKSKHGGAGQVKNNHALLQTPLR</sequence>
<gene>
    <name evidence="2" type="ORF">VP1G_09140</name>
</gene>
<organism evidence="2 3">
    <name type="scientific">Cytospora mali</name>
    <name type="common">Apple Valsa canker fungus</name>
    <name type="synonym">Valsa mali</name>
    <dbReference type="NCBI Taxonomy" id="578113"/>
    <lineage>
        <taxon>Eukaryota</taxon>
        <taxon>Fungi</taxon>
        <taxon>Dikarya</taxon>
        <taxon>Ascomycota</taxon>
        <taxon>Pezizomycotina</taxon>
        <taxon>Sordariomycetes</taxon>
        <taxon>Sordariomycetidae</taxon>
        <taxon>Diaporthales</taxon>
        <taxon>Cytosporaceae</taxon>
        <taxon>Cytospora</taxon>
    </lineage>
</organism>
<feature type="compositionally biased region" description="Low complexity" evidence="1">
    <location>
        <begin position="1"/>
        <end position="19"/>
    </location>
</feature>
<protein>
    <submittedName>
        <fullName evidence="2">Uncharacterized protein</fullName>
    </submittedName>
</protein>
<feature type="compositionally biased region" description="Polar residues" evidence="1">
    <location>
        <begin position="20"/>
        <end position="29"/>
    </location>
</feature>
<keyword evidence="3" id="KW-1185">Reference proteome</keyword>